<name>A0ABY9GBT2_9PSED</name>
<gene>
    <name evidence="1" type="ORF">PSH57_00915</name>
</gene>
<evidence type="ECO:0000313" key="1">
    <source>
        <dbReference type="EMBL" id="WLH12961.1"/>
    </source>
</evidence>
<accession>A0ABY9GBT2</accession>
<dbReference type="RefSeq" id="WP_305387278.1">
    <property type="nucleotide sequence ID" value="NZ_CP117426.1"/>
</dbReference>
<organism evidence="1 2">
    <name type="scientific">Pseudomonas hefeiensis</name>
    <dbReference type="NCBI Taxonomy" id="2738125"/>
    <lineage>
        <taxon>Bacteria</taxon>
        <taxon>Pseudomonadati</taxon>
        <taxon>Pseudomonadota</taxon>
        <taxon>Gammaproteobacteria</taxon>
        <taxon>Pseudomonadales</taxon>
        <taxon>Pseudomonadaceae</taxon>
        <taxon>Pseudomonas</taxon>
    </lineage>
</organism>
<keyword evidence="2" id="KW-1185">Reference proteome</keyword>
<protein>
    <recommendedName>
        <fullName evidence="3">Anti-sigma factor</fullName>
    </recommendedName>
</protein>
<sequence length="205" mass="22430">MIDSKQTPDSDDERLIEHFRQHASGEPPASLDAFILAAARREAPTPTPSLWTRWLQACQRPRWQVAFATVAGVALMIGLVVRSPVPHDELSSPASMEFSANRQESAVAAAPPPAMPAPAPTARMAPQGERARAQANTDQAFADRPAARMSKSAPVALPLLEQELLEILRLRQAGESKAADEKLLALYERFPEEDLPARLEALQKR</sequence>
<evidence type="ECO:0008006" key="3">
    <source>
        <dbReference type="Google" id="ProtNLM"/>
    </source>
</evidence>
<dbReference type="EMBL" id="CP117449">
    <property type="protein sequence ID" value="WLH12961.1"/>
    <property type="molecule type" value="Genomic_DNA"/>
</dbReference>
<proteinExistence type="predicted"/>
<reference evidence="1 2" key="1">
    <citation type="submission" date="2023-02" db="EMBL/GenBank/DDBJ databases">
        <title>Evolution of Hrp T3SS in non-pathogenic Pseudomonas fluorescens.</title>
        <authorList>
            <person name="Liao K."/>
            <person name="Wei H."/>
            <person name="Gu Y."/>
        </authorList>
    </citation>
    <scope>NUCLEOTIDE SEQUENCE [LARGE SCALE GENOMIC DNA]</scope>
    <source>
        <strain evidence="1 2">FP205</strain>
    </source>
</reference>
<dbReference type="Proteomes" id="UP001230339">
    <property type="component" value="Chromosome"/>
</dbReference>
<evidence type="ECO:0000313" key="2">
    <source>
        <dbReference type="Proteomes" id="UP001230339"/>
    </source>
</evidence>